<evidence type="ECO:0000256" key="6">
    <source>
        <dbReference type="PIRSR" id="PIRSR000149-2"/>
    </source>
</evidence>
<feature type="binding site" evidence="6">
    <location>
        <begin position="157"/>
        <end position="159"/>
    </location>
    <ligand>
        <name>D-glyceraldehyde 3-phosphate</name>
        <dbReference type="ChEBI" id="CHEBI:59776"/>
    </ligand>
</feature>
<evidence type="ECO:0000256" key="5">
    <source>
        <dbReference type="PIRSR" id="PIRSR000149-1"/>
    </source>
</evidence>
<evidence type="ECO:0000313" key="13">
    <source>
        <dbReference type="Proteomes" id="UP000321424"/>
    </source>
</evidence>
<sequence length="339" mass="35792">MTVRVGINGFGRIGRNFFRAVEAQKALGTTDIEIVAVNDLTDNATLATLLKYDSILGRLPQDVSLDGDDTIVVGDQRIKALAIKEGPAALPWGDLGVDVVVESTGIFTDATKAKGHLAAGAKKVIISAPAKGEDLTVVMGVNDDKYDGSQNIISNASCTTNCLGPLAKVLNDSFGIERGLMTTIHAYTQDQNLQDGPHSDLRRARAAALNIVPTGTGAAKAIGLVLPELQGKLDGYALRVPVPTGSVTDLTVTLRKSASIDDINAAYKAAAEGPLKGILKYNVDPIVSSDIVTDPHSCIYDAPLIKVIDDQVKVVGWYDNEWGYSNRVADLIGLVGKSL</sequence>
<dbReference type="Pfam" id="PF00044">
    <property type="entry name" value="Gp_dh_N"/>
    <property type="match status" value="1"/>
</dbReference>
<feature type="active site" description="Nucleophile" evidence="5">
    <location>
        <position position="158"/>
    </location>
</feature>
<dbReference type="AlphaFoldDB" id="A0A511MEL1"/>
<evidence type="ECO:0000256" key="2">
    <source>
        <dbReference type="ARBA" id="ARBA00007406"/>
    </source>
</evidence>
<feature type="site" description="Activates thiol group during catalysis" evidence="8">
    <location>
        <position position="185"/>
    </location>
</feature>
<dbReference type="FunFam" id="3.30.360.10:FF:000002">
    <property type="entry name" value="Glyceraldehyde-3-phosphate dehydrogenase"/>
    <property type="match status" value="1"/>
</dbReference>
<accession>A0A511MEL1</accession>
<dbReference type="PRINTS" id="PR00078">
    <property type="entry name" value="G3PDHDRGNASE"/>
</dbReference>
<evidence type="ECO:0000259" key="11">
    <source>
        <dbReference type="SMART" id="SM00846"/>
    </source>
</evidence>
<gene>
    <name evidence="12" type="primary">gapA</name>
    <name evidence="12" type="ORF">NN4_34000</name>
</gene>
<dbReference type="RefSeq" id="WP_107657914.1">
    <property type="nucleotide sequence ID" value="NZ_BJXA01000020.1"/>
</dbReference>
<evidence type="ECO:0000256" key="8">
    <source>
        <dbReference type="PIRSR" id="PIRSR000149-4"/>
    </source>
</evidence>
<feature type="binding site" evidence="7">
    <location>
        <begin position="12"/>
        <end position="13"/>
    </location>
    <ligand>
        <name>NAD(+)</name>
        <dbReference type="ChEBI" id="CHEBI:57540"/>
    </ligand>
</feature>
<dbReference type="CDD" id="cd18126">
    <property type="entry name" value="GAPDH_I_C"/>
    <property type="match status" value="1"/>
</dbReference>
<dbReference type="InterPro" id="IPR020830">
    <property type="entry name" value="GlycerAld_3-P_DH_AS"/>
</dbReference>
<dbReference type="InterPro" id="IPR036291">
    <property type="entry name" value="NAD(P)-bd_dom_sf"/>
</dbReference>
<dbReference type="PIRSF" id="PIRSF000149">
    <property type="entry name" value="GAP_DH"/>
    <property type="match status" value="1"/>
</dbReference>
<dbReference type="OrthoDB" id="9803304at2"/>
<feature type="binding site" evidence="6">
    <location>
        <position position="239"/>
    </location>
    <ligand>
        <name>D-glyceraldehyde 3-phosphate</name>
        <dbReference type="ChEBI" id="CHEBI:59776"/>
    </ligand>
</feature>
<feature type="binding site" evidence="7">
    <location>
        <position position="39"/>
    </location>
    <ligand>
        <name>NAD(+)</name>
        <dbReference type="ChEBI" id="CHEBI:57540"/>
    </ligand>
</feature>
<dbReference type="GO" id="GO:0005737">
    <property type="term" value="C:cytoplasm"/>
    <property type="evidence" value="ECO:0007669"/>
    <property type="project" value="UniProtKB-SubCell"/>
</dbReference>
<feature type="binding site" evidence="7">
    <location>
        <position position="127"/>
    </location>
    <ligand>
        <name>NAD(+)</name>
        <dbReference type="ChEBI" id="CHEBI:57540"/>
    </ligand>
</feature>
<reference evidence="12 13" key="1">
    <citation type="submission" date="2019-07" db="EMBL/GenBank/DDBJ databases">
        <title>Whole genome shotgun sequence of Nocardia ninae NBRC 108245.</title>
        <authorList>
            <person name="Hosoyama A."/>
            <person name="Uohara A."/>
            <person name="Ohji S."/>
            <person name="Ichikawa N."/>
        </authorList>
    </citation>
    <scope>NUCLEOTIDE SEQUENCE [LARGE SCALE GENOMIC DNA]</scope>
    <source>
        <strain evidence="12 13">NBRC 108245</strain>
    </source>
</reference>
<dbReference type="GO" id="GO:0004365">
    <property type="term" value="F:glyceraldehyde-3-phosphate dehydrogenase (NAD+) (phosphorylating) activity"/>
    <property type="evidence" value="ECO:0007669"/>
    <property type="project" value="UniProtKB-ARBA"/>
</dbReference>
<comment type="similarity">
    <text evidence="2 9">Belongs to the glyceraldehyde-3-phosphate dehydrogenase family.</text>
</comment>
<feature type="domain" description="Glyceraldehyde 3-phosphate dehydrogenase NAD(P) binding" evidence="11">
    <location>
        <begin position="3"/>
        <end position="158"/>
    </location>
</feature>
<dbReference type="Proteomes" id="UP000321424">
    <property type="component" value="Unassembled WGS sequence"/>
</dbReference>
<evidence type="ECO:0000256" key="10">
    <source>
        <dbReference type="RuleBase" id="RU361160"/>
    </source>
</evidence>
<feature type="binding site" evidence="6">
    <location>
        <begin position="216"/>
        <end position="217"/>
    </location>
    <ligand>
        <name>D-glyceraldehyde 3-phosphate</name>
        <dbReference type="ChEBI" id="CHEBI:59776"/>
    </ligand>
</feature>
<dbReference type="EC" id="1.2.1.-" evidence="10"/>
<dbReference type="Pfam" id="PF02800">
    <property type="entry name" value="Gp_dh_C"/>
    <property type="match status" value="1"/>
</dbReference>
<dbReference type="EMBL" id="BJXA01000020">
    <property type="protein sequence ID" value="GEM38881.1"/>
    <property type="molecule type" value="Genomic_DNA"/>
</dbReference>
<dbReference type="InterPro" id="IPR020831">
    <property type="entry name" value="GlycerAld/Erythrose_P_DH"/>
</dbReference>
<keyword evidence="13" id="KW-1185">Reference proteome</keyword>
<evidence type="ECO:0000313" key="12">
    <source>
        <dbReference type="EMBL" id="GEM38881.1"/>
    </source>
</evidence>
<dbReference type="PROSITE" id="PS00071">
    <property type="entry name" value="GAPDH"/>
    <property type="match status" value="1"/>
</dbReference>
<dbReference type="SUPFAM" id="SSF51735">
    <property type="entry name" value="NAD(P)-binding Rossmann-fold domains"/>
    <property type="match status" value="1"/>
</dbReference>
<proteinExistence type="inferred from homology"/>
<dbReference type="NCBIfam" id="TIGR01534">
    <property type="entry name" value="GAPDH-I"/>
    <property type="match status" value="1"/>
</dbReference>
<feature type="binding site" evidence="6">
    <location>
        <position position="188"/>
    </location>
    <ligand>
        <name>D-glyceraldehyde 3-phosphate</name>
        <dbReference type="ChEBI" id="CHEBI:59776"/>
    </ligand>
</feature>
<keyword evidence="7" id="KW-0520">NAD</keyword>
<dbReference type="GO" id="GO:0006006">
    <property type="term" value="P:glucose metabolic process"/>
    <property type="evidence" value="ECO:0007669"/>
    <property type="project" value="InterPro"/>
</dbReference>
<dbReference type="GO" id="GO:0051287">
    <property type="term" value="F:NAD binding"/>
    <property type="evidence" value="ECO:0007669"/>
    <property type="project" value="InterPro"/>
</dbReference>
<comment type="caution">
    <text evidence="12">The sequence shown here is derived from an EMBL/GenBank/DDBJ whole genome shotgun (WGS) entry which is preliminary data.</text>
</comment>
<dbReference type="CDD" id="cd05214">
    <property type="entry name" value="GAPDH_I_N"/>
    <property type="match status" value="1"/>
</dbReference>
<dbReference type="SUPFAM" id="SSF55347">
    <property type="entry name" value="Glyceraldehyde-3-phosphate dehydrogenase-like, C-terminal domain"/>
    <property type="match status" value="1"/>
</dbReference>
<evidence type="ECO:0000256" key="7">
    <source>
        <dbReference type="PIRSR" id="PIRSR000149-3"/>
    </source>
</evidence>
<comment type="subcellular location">
    <subcellularLocation>
        <location evidence="1">Cytoplasm</location>
    </subcellularLocation>
</comment>
<dbReference type="InterPro" id="IPR006424">
    <property type="entry name" value="Glyceraldehyde-3-P_DH_1"/>
</dbReference>
<dbReference type="SMART" id="SM00846">
    <property type="entry name" value="Gp_dh_N"/>
    <property type="match status" value="1"/>
</dbReference>
<protein>
    <recommendedName>
        <fullName evidence="3 10">Glyceraldehyde-3-phosphate dehydrogenase</fullName>
        <ecNumber evidence="10">1.2.1.-</ecNumber>
    </recommendedName>
</protein>
<organism evidence="12 13">
    <name type="scientific">Nocardia ninae NBRC 108245</name>
    <dbReference type="NCBI Taxonomy" id="1210091"/>
    <lineage>
        <taxon>Bacteria</taxon>
        <taxon>Bacillati</taxon>
        <taxon>Actinomycetota</taxon>
        <taxon>Actinomycetes</taxon>
        <taxon>Mycobacteriales</taxon>
        <taxon>Nocardiaceae</taxon>
        <taxon>Nocardia</taxon>
    </lineage>
</organism>
<keyword evidence="7" id="KW-0547">Nucleotide-binding</keyword>
<dbReference type="Gene3D" id="3.30.360.10">
    <property type="entry name" value="Dihydrodipicolinate Reductase, domain 2"/>
    <property type="match status" value="1"/>
</dbReference>
<evidence type="ECO:0000256" key="1">
    <source>
        <dbReference type="ARBA" id="ARBA00004496"/>
    </source>
</evidence>
<evidence type="ECO:0000256" key="3">
    <source>
        <dbReference type="ARBA" id="ARBA00021022"/>
    </source>
</evidence>
<feature type="binding site" evidence="7">
    <location>
        <position position="320"/>
    </location>
    <ligand>
        <name>NAD(+)</name>
        <dbReference type="ChEBI" id="CHEBI:57540"/>
    </ligand>
</feature>
<dbReference type="PANTHER" id="PTHR43148">
    <property type="entry name" value="GLYCERALDEHYDE-3-PHOSPHATE DEHYDROGENASE 2"/>
    <property type="match status" value="1"/>
</dbReference>
<dbReference type="FunFam" id="3.40.50.720:FF:000001">
    <property type="entry name" value="Glyceraldehyde-3-phosphate dehydrogenase"/>
    <property type="match status" value="1"/>
</dbReference>
<evidence type="ECO:0000256" key="4">
    <source>
        <dbReference type="ARBA" id="ARBA00023002"/>
    </source>
</evidence>
<dbReference type="InterPro" id="IPR020829">
    <property type="entry name" value="GlycerAld_3-P_DH_cat"/>
</dbReference>
<keyword evidence="4 10" id="KW-0560">Oxidoreductase</keyword>
<evidence type="ECO:0000256" key="9">
    <source>
        <dbReference type="RuleBase" id="RU000397"/>
    </source>
</evidence>
<dbReference type="GO" id="GO:0050661">
    <property type="term" value="F:NADP binding"/>
    <property type="evidence" value="ECO:0007669"/>
    <property type="project" value="InterPro"/>
</dbReference>
<dbReference type="InterPro" id="IPR020828">
    <property type="entry name" value="GlycerAld_3-P_DH_NAD(P)-bd"/>
</dbReference>
<name>A0A511MEL1_9NOCA</name>
<dbReference type="Gene3D" id="3.40.50.720">
    <property type="entry name" value="NAD(P)-binding Rossmann-like Domain"/>
    <property type="match status" value="1"/>
</dbReference>